<dbReference type="EMBL" id="CP014060">
    <property type="protein sequence ID" value="AMG34737.1"/>
    <property type="molecule type" value="Genomic_DNA"/>
</dbReference>
<name>A0A0X8NUR2_ALCXX</name>
<sequence>MADTRMIQQCLFMTAVDEDEFAGALLRARPSIRFINMQEQPDNDRPRYRDRIDACEGAHVTIVDASIISEDDFHDRYVKPHPSGKGWIYALVGSGLVSLLRSRAAGFPQDALLNGELRASMPAGDENTEEFVAIVLREAKARGEKVVSIDAATGQRGTRADRKFIAWPDAARKFDGLNGAYLANGAQALFVPKAAGK</sequence>
<evidence type="ECO:0000313" key="2">
    <source>
        <dbReference type="Proteomes" id="UP000060602"/>
    </source>
</evidence>
<dbReference type="Proteomes" id="UP000060602">
    <property type="component" value="Chromosome"/>
</dbReference>
<dbReference type="AlphaFoldDB" id="A0A0X8NUR2"/>
<evidence type="ECO:0000313" key="1">
    <source>
        <dbReference type="EMBL" id="AMG34737.1"/>
    </source>
</evidence>
<protein>
    <submittedName>
        <fullName evidence="1">Uncharacterized protein</fullName>
    </submittedName>
</protein>
<accession>A0A0X8NUR2</accession>
<gene>
    <name evidence="1" type="ORF">AL504_00860</name>
</gene>
<reference evidence="2" key="1">
    <citation type="submission" date="2015-12" db="EMBL/GenBank/DDBJ databases">
        <title>FDA dAtabase for Regulatory Grade micrObial Sequences (FDA-ARGOS): Supporting development and validation of Infectious Disease Dx tests.</title>
        <authorList>
            <person name="Case J."/>
            <person name="Tallon L."/>
            <person name="Sadzewicz L."/>
            <person name="Sengamalay N."/>
            <person name="Ott S."/>
            <person name="Godinez A."/>
            <person name="Nagaraj S."/>
            <person name="Nadendla S."/>
            <person name="Sichtig H."/>
        </authorList>
    </citation>
    <scope>NUCLEOTIDE SEQUENCE [LARGE SCALE GENOMIC DNA]</scope>
    <source>
        <strain evidence="2">FDAARGOS_147</strain>
    </source>
</reference>
<proteinExistence type="predicted"/>
<organism evidence="1 2">
    <name type="scientific">Alcaligenes xylosoxydans xylosoxydans</name>
    <name type="common">Achromobacter xylosoxidans</name>
    <dbReference type="NCBI Taxonomy" id="85698"/>
    <lineage>
        <taxon>Bacteria</taxon>
        <taxon>Pseudomonadati</taxon>
        <taxon>Pseudomonadota</taxon>
        <taxon>Betaproteobacteria</taxon>
        <taxon>Burkholderiales</taxon>
        <taxon>Alcaligenaceae</taxon>
        <taxon>Achromobacter</taxon>
    </lineage>
</organism>